<dbReference type="Pfam" id="PF13746">
    <property type="entry name" value="Fer4_18"/>
    <property type="match status" value="1"/>
</dbReference>
<evidence type="ECO:0000313" key="10">
    <source>
        <dbReference type="EMBL" id="GLQ22376.1"/>
    </source>
</evidence>
<feature type="transmembrane region" description="Helical" evidence="8">
    <location>
        <begin position="56"/>
        <end position="74"/>
    </location>
</feature>
<evidence type="ECO:0000256" key="2">
    <source>
        <dbReference type="ARBA" id="ARBA00022485"/>
    </source>
</evidence>
<sequence>MTTLIDNTQEPGKREQAAPGVQRSRAPNPTPSTPASLYKKREQIYPKLAHGTFRNLKWLALVVLLGIYYIVPWLRWDRGVGQPDQAVLIDFENARFYFFFIEIWPQEAYYITGLLILAALGLFLVTSLFGRVWCGYACPQTIWTDLFIYVERFFEGDRNARIKLNKSKWTLSKIYKKTAKHIVWLFIAAFTGGVWILYFHDAPTIARDFFTGHAPTTSYVFAALLTFTTYSLAGFMREQVCTYMCPWPRIQAAMIDEEALNVTYRYDRGEPRGPHKKGATWDGRGDCIDCRQCVAVCPVGIDIRDGLQLECIGCALCIDACNEIMDKVDRPRNLIAYDTDENVVRRSKGEKARYRLIRPRTIIYAVLFAGVGFIMLGALIGRTTLDLNVQRDRQPNFVVMSDGSIQNGYTVKVLNKATQTRALTLTAEGLPSPVIKVAGQTDLTLNVPSDEAVDFRVTIVEDNLDQIGGRAEILFRLTDPASDTEATRSAVFVAGGTK</sequence>
<feature type="transmembrane region" description="Helical" evidence="8">
    <location>
        <begin position="182"/>
        <end position="199"/>
    </location>
</feature>
<feature type="domain" description="4Fe-4S ferredoxin-type" evidence="9">
    <location>
        <begin position="277"/>
        <end position="306"/>
    </location>
</feature>
<feature type="compositionally biased region" description="Polar residues" evidence="7">
    <location>
        <begin position="1"/>
        <end position="10"/>
    </location>
</feature>
<dbReference type="InterPro" id="IPR017896">
    <property type="entry name" value="4Fe4S_Fe-S-bd"/>
</dbReference>
<dbReference type="Gene3D" id="2.60.40.10">
    <property type="entry name" value="Immunoglobulins"/>
    <property type="match status" value="1"/>
</dbReference>
<feature type="transmembrane region" description="Helical" evidence="8">
    <location>
        <begin position="219"/>
        <end position="236"/>
    </location>
</feature>
<gene>
    <name evidence="10" type="primary">fixG</name>
    <name evidence="10" type="ORF">GCM10007853_02500</name>
</gene>
<keyword evidence="5" id="KW-0408">Iron</keyword>
<dbReference type="SUPFAM" id="SSF54862">
    <property type="entry name" value="4Fe-4S ferredoxins"/>
    <property type="match status" value="1"/>
</dbReference>
<name>A0ABQ5V4B9_9PROT</name>
<dbReference type="Proteomes" id="UP001161391">
    <property type="component" value="Unassembled WGS sequence"/>
</dbReference>
<feature type="region of interest" description="Disordered" evidence="7">
    <location>
        <begin position="1"/>
        <end position="36"/>
    </location>
</feature>
<dbReference type="InterPro" id="IPR013783">
    <property type="entry name" value="Ig-like_fold"/>
</dbReference>
<evidence type="ECO:0000256" key="4">
    <source>
        <dbReference type="ARBA" id="ARBA00022982"/>
    </source>
</evidence>
<keyword evidence="2" id="KW-0004">4Fe-4S</keyword>
<keyword evidence="8" id="KW-0472">Membrane</keyword>
<dbReference type="InterPro" id="IPR017900">
    <property type="entry name" value="4Fe4S_Fe_S_CS"/>
</dbReference>
<protein>
    <submittedName>
        <fullName evidence="10">Ferredoxin</fullName>
    </submittedName>
</protein>
<dbReference type="EMBL" id="BSNK01000001">
    <property type="protein sequence ID" value="GLQ22376.1"/>
    <property type="molecule type" value="Genomic_DNA"/>
</dbReference>
<dbReference type="Gene3D" id="1.10.1060.10">
    <property type="entry name" value="Alpha-helical ferredoxin"/>
    <property type="match status" value="1"/>
</dbReference>
<dbReference type="InterPro" id="IPR014116">
    <property type="entry name" value="Cyt_c_oxidase_cbb3_FixG"/>
</dbReference>
<dbReference type="PANTHER" id="PTHR30176:SF3">
    <property type="entry name" value="FERREDOXIN-TYPE PROTEIN NAPH"/>
    <property type="match status" value="1"/>
</dbReference>
<keyword evidence="8" id="KW-0812">Transmembrane</keyword>
<keyword evidence="3" id="KW-0479">Metal-binding</keyword>
<evidence type="ECO:0000256" key="5">
    <source>
        <dbReference type="ARBA" id="ARBA00023004"/>
    </source>
</evidence>
<keyword evidence="1" id="KW-0813">Transport</keyword>
<dbReference type="NCBIfam" id="TIGR02745">
    <property type="entry name" value="ccoG_rdxA_fixG"/>
    <property type="match status" value="1"/>
</dbReference>
<dbReference type="PROSITE" id="PS51379">
    <property type="entry name" value="4FE4S_FER_2"/>
    <property type="match status" value="1"/>
</dbReference>
<feature type="transmembrane region" description="Helical" evidence="8">
    <location>
        <begin position="361"/>
        <end position="381"/>
    </location>
</feature>
<dbReference type="Pfam" id="PF11614">
    <property type="entry name" value="FixG_C"/>
    <property type="match status" value="1"/>
</dbReference>
<evidence type="ECO:0000256" key="6">
    <source>
        <dbReference type="ARBA" id="ARBA00023014"/>
    </source>
</evidence>
<evidence type="ECO:0000259" key="9">
    <source>
        <dbReference type="PROSITE" id="PS51379"/>
    </source>
</evidence>
<keyword evidence="4" id="KW-0249">Electron transport</keyword>
<dbReference type="InterPro" id="IPR051684">
    <property type="entry name" value="Electron_Trans/Redox"/>
</dbReference>
<comment type="caution">
    <text evidence="10">The sequence shown here is derived from an EMBL/GenBank/DDBJ whole genome shotgun (WGS) entry which is preliminary data.</text>
</comment>
<keyword evidence="6" id="KW-0411">Iron-sulfur</keyword>
<accession>A0ABQ5V4B9</accession>
<evidence type="ECO:0000256" key="7">
    <source>
        <dbReference type="SAM" id="MobiDB-lite"/>
    </source>
</evidence>
<reference evidence="10" key="2">
    <citation type="submission" date="2023-01" db="EMBL/GenBank/DDBJ databases">
        <title>Draft genome sequence of Algimonas ampicilliniresistens strain NBRC 108219.</title>
        <authorList>
            <person name="Sun Q."/>
            <person name="Mori K."/>
        </authorList>
    </citation>
    <scope>NUCLEOTIDE SEQUENCE</scope>
    <source>
        <strain evidence="10">NBRC 108219</strain>
    </source>
</reference>
<proteinExistence type="predicted"/>
<dbReference type="RefSeq" id="WP_284386695.1">
    <property type="nucleotide sequence ID" value="NZ_BSNK01000001.1"/>
</dbReference>
<keyword evidence="11" id="KW-1185">Reference proteome</keyword>
<evidence type="ECO:0000256" key="8">
    <source>
        <dbReference type="SAM" id="Phobius"/>
    </source>
</evidence>
<dbReference type="InterPro" id="IPR032879">
    <property type="entry name" value="FixG_C"/>
</dbReference>
<evidence type="ECO:0000256" key="1">
    <source>
        <dbReference type="ARBA" id="ARBA00022448"/>
    </source>
</evidence>
<evidence type="ECO:0000256" key="3">
    <source>
        <dbReference type="ARBA" id="ARBA00022723"/>
    </source>
</evidence>
<keyword evidence="8" id="KW-1133">Transmembrane helix</keyword>
<dbReference type="Pfam" id="PF12801">
    <property type="entry name" value="Fer4_5"/>
    <property type="match status" value="1"/>
</dbReference>
<organism evidence="10 11">
    <name type="scientific">Algimonas ampicilliniresistens</name>
    <dbReference type="NCBI Taxonomy" id="1298735"/>
    <lineage>
        <taxon>Bacteria</taxon>
        <taxon>Pseudomonadati</taxon>
        <taxon>Pseudomonadota</taxon>
        <taxon>Alphaproteobacteria</taxon>
        <taxon>Maricaulales</taxon>
        <taxon>Robiginitomaculaceae</taxon>
        <taxon>Algimonas</taxon>
    </lineage>
</organism>
<dbReference type="PROSITE" id="PS00198">
    <property type="entry name" value="4FE4S_FER_1"/>
    <property type="match status" value="1"/>
</dbReference>
<dbReference type="InterPro" id="IPR009051">
    <property type="entry name" value="Helical_ferredxn"/>
</dbReference>
<dbReference type="PANTHER" id="PTHR30176">
    <property type="entry name" value="FERREDOXIN-TYPE PROTEIN NAPH"/>
    <property type="match status" value="1"/>
</dbReference>
<feature type="transmembrane region" description="Helical" evidence="8">
    <location>
        <begin position="108"/>
        <end position="129"/>
    </location>
</feature>
<reference evidence="10" key="1">
    <citation type="journal article" date="2014" name="Int. J. Syst. Evol. Microbiol.">
        <title>Complete genome of a new Firmicutes species belonging to the dominant human colonic microbiota ('Ruminococcus bicirculans') reveals two chromosomes and a selective capacity to utilize plant glucans.</title>
        <authorList>
            <consortium name="NISC Comparative Sequencing Program"/>
            <person name="Wegmann U."/>
            <person name="Louis P."/>
            <person name="Goesmann A."/>
            <person name="Henrissat B."/>
            <person name="Duncan S.H."/>
            <person name="Flint H.J."/>
        </authorList>
    </citation>
    <scope>NUCLEOTIDE SEQUENCE</scope>
    <source>
        <strain evidence="10">NBRC 108219</strain>
    </source>
</reference>
<evidence type="ECO:0000313" key="11">
    <source>
        <dbReference type="Proteomes" id="UP001161391"/>
    </source>
</evidence>